<reference evidence="2" key="1">
    <citation type="submission" date="2019-05" db="EMBL/GenBank/DDBJ databases">
        <title>Annotation for the trematode Paragonimus heterotremus.</title>
        <authorList>
            <person name="Choi Y.-J."/>
        </authorList>
    </citation>
    <scope>NUCLEOTIDE SEQUENCE</scope>
    <source>
        <strain evidence="2">LC</strain>
    </source>
</reference>
<feature type="region of interest" description="Disordered" evidence="1">
    <location>
        <begin position="335"/>
        <end position="377"/>
    </location>
</feature>
<comment type="caution">
    <text evidence="2">The sequence shown here is derived from an EMBL/GenBank/DDBJ whole genome shotgun (WGS) entry which is preliminary data.</text>
</comment>
<proteinExistence type="predicted"/>
<dbReference type="EMBL" id="LUCH01000320">
    <property type="protein sequence ID" value="KAF5405458.1"/>
    <property type="molecule type" value="Genomic_DNA"/>
</dbReference>
<gene>
    <name evidence="2" type="ORF">PHET_01090</name>
</gene>
<keyword evidence="3" id="KW-1185">Reference proteome</keyword>
<name>A0A8J4WJI4_9TREM</name>
<evidence type="ECO:0000313" key="3">
    <source>
        <dbReference type="Proteomes" id="UP000748531"/>
    </source>
</evidence>
<evidence type="ECO:0000313" key="2">
    <source>
        <dbReference type="EMBL" id="KAF5405458.1"/>
    </source>
</evidence>
<evidence type="ECO:0008006" key="4">
    <source>
        <dbReference type="Google" id="ProtNLM"/>
    </source>
</evidence>
<feature type="compositionally biased region" description="Low complexity" evidence="1">
    <location>
        <begin position="361"/>
        <end position="372"/>
    </location>
</feature>
<dbReference type="Proteomes" id="UP000748531">
    <property type="component" value="Unassembled WGS sequence"/>
</dbReference>
<feature type="compositionally biased region" description="Basic residues" evidence="1">
    <location>
        <begin position="336"/>
        <end position="348"/>
    </location>
</feature>
<accession>A0A8J4WJI4</accession>
<protein>
    <recommendedName>
        <fullName evidence="4">Galectin domain-containing protein</fullName>
    </recommendedName>
</protein>
<feature type="region of interest" description="Disordered" evidence="1">
    <location>
        <begin position="91"/>
        <end position="110"/>
    </location>
</feature>
<dbReference type="AlphaFoldDB" id="A0A8J4WJI4"/>
<organism evidence="2 3">
    <name type="scientific">Paragonimus heterotremus</name>
    <dbReference type="NCBI Taxonomy" id="100268"/>
    <lineage>
        <taxon>Eukaryota</taxon>
        <taxon>Metazoa</taxon>
        <taxon>Spiralia</taxon>
        <taxon>Lophotrochozoa</taxon>
        <taxon>Platyhelminthes</taxon>
        <taxon>Trematoda</taxon>
        <taxon>Digenea</taxon>
        <taxon>Plagiorchiida</taxon>
        <taxon>Troglotremata</taxon>
        <taxon>Troglotrematidae</taxon>
        <taxon>Paragonimus</taxon>
    </lineage>
</organism>
<evidence type="ECO:0000256" key="1">
    <source>
        <dbReference type="SAM" id="MobiDB-lite"/>
    </source>
</evidence>
<dbReference type="OrthoDB" id="6251307at2759"/>
<sequence>MPDVYRSEPSGYQGYSTTSINDRPLYLGAAMDIAPVKGPVPKSVLKDSAPEIAAYMAGQKAVPEFENFTLTHEPSLTQSRMFVAEKVGVEPTHTRPTSMISEEPQRRKLKGTAPELADILIDSGRAGFEPNNTLTGGVQEPKGSIAIRESYQPKYEQMEPVKPLKGSAPEIADSIATRYRPTNTADITLTNESASETPRYSQPAHYIPVSTQRPTSEIEIITTKPGKLKGTAPELAAQFVDMNKTHIFYPVETTLSGVQSQRPKTTVIERPNMDVDYRPPVQIQPEYAGKYQQQARSLSVDYNQHNEPESDASSVHSDAEYYLEVGKSQYYMERRRSLKNYRSKRSRRKEQEARRSLGLNSESNSVHSSISSVKAGDPTIVARKDKVKSGAGREQVNSWLNGYTPGYPNEIDVSQTNRPRVHAAAPVFQMPDSRDTVFVEACKLRDQEFGAKFPLPLEAGRKARLTGHFVSPSHDAVECCFIHLDTNGAVVGDGYNEVLLEMWSNGNLRIYGIKTNAQILIGQWVNSDQSIIAPYDTDKFSFDLHNRGTYAAITLSDHVTLRLPPSFEMDKLRHVQLEQNCTNAKFDYFSVSNDLKEIPFVPEQVRELRVLRNINENEITLYANRIELFNQTLPITRPVGKLSHVHINGDLILLNAKFN</sequence>